<accession>A0A4S3JC93</accession>
<dbReference type="Proteomes" id="UP000308092">
    <property type="component" value="Unassembled WGS sequence"/>
</dbReference>
<dbReference type="GeneID" id="54328186"/>
<dbReference type="RefSeq" id="XP_033426170.1">
    <property type="nucleotide sequence ID" value="XM_033570138.1"/>
</dbReference>
<evidence type="ECO:0000313" key="4">
    <source>
        <dbReference type="Proteomes" id="UP000324241"/>
    </source>
</evidence>
<evidence type="ECO:0000313" key="3">
    <source>
        <dbReference type="Proteomes" id="UP000308092"/>
    </source>
</evidence>
<dbReference type="EMBL" id="QUQM01000004">
    <property type="protein sequence ID" value="KAA8646809.1"/>
    <property type="molecule type" value="Genomic_DNA"/>
</dbReference>
<organism evidence="2 3">
    <name type="scientific">Aspergillus tanneri</name>
    <dbReference type="NCBI Taxonomy" id="1220188"/>
    <lineage>
        <taxon>Eukaryota</taxon>
        <taxon>Fungi</taxon>
        <taxon>Dikarya</taxon>
        <taxon>Ascomycota</taxon>
        <taxon>Pezizomycotina</taxon>
        <taxon>Eurotiomycetes</taxon>
        <taxon>Eurotiomycetidae</taxon>
        <taxon>Eurotiales</taxon>
        <taxon>Aspergillaceae</taxon>
        <taxon>Aspergillus</taxon>
        <taxon>Aspergillus subgen. Circumdati</taxon>
    </lineage>
</organism>
<evidence type="ECO:0008006" key="5">
    <source>
        <dbReference type="Google" id="ProtNLM"/>
    </source>
</evidence>
<comment type="caution">
    <text evidence="2">The sequence shown here is derived from an EMBL/GenBank/DDBJ whole genome shotgun (WGS) entry which is preliminary data.</text>
</comment>
<proteinExistence type="predicted"/>
<dbReference type="VEuPathDB" id="FungiDB:EYZ11_008593"/>
<dbReference type="EMBL" id="SOSA01000371">
    <property type="protein sequence ID" value="THC91938.1"/>
    <property type="molecule type" value="Genomic_DNA"/>
</dbReference>
<reference evidence="2 3" key="1">
    <citation type="submission" date="2019-03" db="EMBL/GenBank/DDBJ databases">
        <title>The genome sequence of a newly discovered highly antifungal drug resistant Aspergillus species, Aspergillus tanneri NIH 1004.</title>
        <authorList>
            <person name="Mounaud S."/>
            <person name="Singh I."/>
            <person name="Joardar V."/>
            <person name="Pakala S."/>
            <person name="Pakala S."/>
            <person name="Venepally P."/>
            <person name="Hoover J."/>
            <person name="Nierman W."/>
            <person name="Chung J."/>
            <person name="Losada L."/>
        </authorList>
    </citation>
    <scope>NUCLEOTIDE SEQUENCE [LARGE SCALE GENOMIC DNA]</scope>
    <source>
        <strain evidence="2 3">NIH1004</strain>
    </source>
</reference>
<protein>
    <recommendedName>
        <fullName evidence="5">F-box domain-containing protein</fullName>
    </recommendedName>
</protein>
<evidence type="ECO:0000313" key="1">
    <source>
        <dbReference type="EMBL" id="KAA8646809.1"/>
    </source>
</evidence>
<dbReference type="OrthoDB" id="2823490at2759"/>
<reference evidence="1 4" key="2">
    <citation type="submission" date="2019-08" db="EMBL/GenBank/DDBJ databases">
        <title>The genome sequence of a newly discovered highly antifungal drug resistant Aspergillus species, Aspergillus tanneri NIH 1004.</title>
        <authorList>
            <person name="Mounaud S."/>
            <person name="Singh I."/>
            <person name="Joardar V."/>
            <person name="Pakala S."/>
            <person name="Pakala S."/>
            <person name="Venepally P."/>
            <person name="Chung J.K."/>
            <person name="Losada L."/>
            <person name="Nierman W.C."/>
        </authorList>
    </citation>
    <scope>NUCLEOTIDE SEQUENCE [LARGE SCALE GENOMIC DNA]</scope>
    <source>
        <strain evidence="1 4">NIH1004</strain>
    </source>
</reference>
<gene>
    <name evidence="1" type="ORF">ATNIH1004_005484</name>
    <name evidence="2" type="ORF">EYZ11_008593</name>
</gene>
<dbReference type="AlphaFoldDB" id="A0A4S3JC93"/>
<dbReference type="STRING" id="1220188.A0A4S3JC93"/>
<keyword evidence="3" id="KW-1185">Reference proteome</keyword>
<name>A0A4S3JC93_9EURO</name>
<evidence type="ECO:0000313" key="2">
    <source>
        <dbReference type="EMBL" id="THC91938.1"/>
    </source>
</evidence>
<dbReference type="Proteomes" id="UP000324241">
    <property type="component" value="Unassembled WGS sequence"/>
</dbReference>
<sequence length="337" mass="39114">MASFLQLPHELQEIILEYALITPASPPVDPWTGKENRQPLHDVDYKAWSFGPNNTLYDTSQQDDLAGTSSALLRTSWQIHEETKGILDRMARPCYLLDVMIVHGLELWPTWLSVPVLRTHLDEVRVTFRIFGHCISREGMRSTLGDGGHNGPEWCFYALLERFLVHGPVTSRQPGKHQEKKVYVKTLTINFESAADEEHPLPPPELTWKDYFRYKMRVKDGPDLSHYAMRPEWLANSLRGQIASLLALSSYTTRYGVFLYEHIGSIRVLVEGEFVEEFDLAKQLAPMKYDCDIANFSRDPSREYFWRWKRRAQRVRQEAGLPVIWADDPEFAEYPED</sequence>